<name>D1VXC5_9BACT</name>
<accession>D1VXC5</accession>
<keyword evidence="2" id="KW-1185">Reference proteome</keyword>
<sequence length="259" mass="30092">MHILLCKCLQLHNKISIFAPRLTYMTSKGIKKKISEFEMGKVFKLEDLGLLHTEHQAAVMTLRRLVEKGEIERLSPGLYYKPKITRFGEVGPTMNERFRDLLYKDNRPIGYLTGFYAFNLLGLTTQQSSTLEIGTNFPRRNRKRGIYAVRFVIQKNEINKDNIDMLRLLDCLKWIKKIPDTTVDQSYSQLKNLVKTYSKKEQERIVELSMQYSPLTRALLGSMLSDKSLTDKLYQSLSPLTQFRIGLSSSLAKEQWNIQ</sequence>
<comment type="caution">
    <text evidence="1">The sequence shown here is derived from an EMBL/GenBank/DDBJ whole genome shotgun (WGS) entry which is preliminary data.</text>
</comment>
<evidence type="ECO:0000313" key="1">
    <source>
        <dbReference type="EMBL" id="EFA98209.1"/>
    </source>
</evidence>
<gene>
    <name evidence="1" type="ORF">HMPREF9019_1553</name>
</gene>
<dbReference type="AlphaFoldDB" id="D1VXC5"/>
<evidence type="ECO:0008006" key="3">
    <source>
        <dbReference type="Google" id="ProtNLM"/>
    </source>
</evidence>
<dbReference type="Proteomes" id="UP000004001">
    <property type="component" value="Unassembled WGS sequence"/>
</dbReference>
<dbReference type="InterPro" id="IPR045738">
    <property type="entry name" value="DUF6088"/>
</dbReference>
<organism evidence="1 2">
    <name type="scientific">Hoylesella timonensis CRIS 5C-B1</name>
    <dbReference type="NCBI Taxonomy" id="679189"/>
    <lineage>
        <taxon>Bacteria</taxon>
        <taxon>Pseudomonadati</taxon>
        <taxon>Bacteroidota</taxon>
        <taxon>Bacteroidia</taxon>
        <taxon>Bacteroidales</taxon>
        <taxon>Prevotellaceae</taxon>
        <taxon>Hoylesella</taxon>
    </lineage>
</organism>
<protein>
    <recommendedName>
        <fullName evidence="3">AbiEi antitoxin C-terminal domain-containing protein</fullName>
    </recommendedName>
</protein>
<dbReference type="EMBL" id="ADEF01000011">
    <property type="protein sequence ID" value="EFA98209.1"/>
    <property type="molecule type" value="Genomic_DNA"/>
</dbReference>
<dbReference type="Pfam" id="PF19570">
    <property type="entry name" value="DUF6088"/>
    <property type="match status" value="1"/>
</dbReference>
<reference evidence="1 2" key="1">
    <citation type="submission" date="2009-12" db="EMBL/GenBank/DDBJ databases">
        <title>Genome Sequence of Prevotella timonensis CRIS 5C-B1.</title>
        <authorList>
            <person name="Durkin A.S."/>
            <person name="Madupu R."/>
            <person name="Torralba M."/>
            <person name="Methe B."/>
            <person name="Sutton G."/>
            <person name="Strausberg R.L."/>
            <person name="Nelson K.E."/>
        </authorList>
    </citation>
    <scope>NUCLEOTIDE SEQUENCE [LARGE SCALE GENOMIC DNA]</scope>
    <source>
        <strain evidence="1 2">CRIS 5C-B1</strain>
    </source>
</reference>
<dbReference type="eggNOG" id="COG5340">
    <property type="taxonomic scope" value="Bacteria"/>
</dbReference>
<evidence type="ECO:0000313" key="2">
    <source>
        <dbReference type="Proteomes" id="UP000004001"/>
    </source>
</evidence>
<proteinExistence type="predicted"/>